<feature type="transmembrane region" description="Helical" evidence="10">
    <location>
        <begin position="74"/>
        <end position="92"/>
    </location>
</feature>
<feature type="transmembrane region" description="Helical" evidence="10">
    <location>
        <begin position="34"/>
        <end position="54"/>
    </location>
</feature>
<keyword evidence="8 10" id="KW-0472">Membrane</keyword>
<comment type="subcellular location">
    <subcellularLocation>
        <location evidence="1">Cell membrane</location>
        <topology evidence="1">Multi-pass membrane protein</topology>
    </subcellularLocation>
</comment>
<comment type="caution">
    <text evidence="11">The sequence shown here is derived from an EMBL/GenBank/DDBJ whole genome shotgun (WGS) entry which is preliminary data.</text>
</comment>
<evidence type="ECO:0000313" key="11">
    <source>
        <dbReference type="EMBL" id="PWB01018.1"/>
    </source>
</evidence>
<evidence type="ECO:0000256" key="8">
    <source>
        <dbReference type="ARBA" id="ARBA00023136"/>
    </source>
</evidence>
<dbReference type="AlphaFoldDB" id="A0A2V1INJ0"/>
<evidence type="ECO:0000256" key="3">
    <source>
        <dbReference type="ARBA" id="ARBA00022449"/>
    </source>
</evidence>
<keyword evidence="5 10" id="KW-0812">Transmembrane</keyword>
<dbReference type="GO" id="GO:0042910">
    <property type="term" value="F:xenobiotic transmembrane transporter activity"/>
    <property type="evidence" value="ECO:0007669"/>
    <property type="project" value="InterPro"/>
</dbReference>
<dbReference type="GO" id="GO:0006811">
    <property type="term" value="P:monoatomic ion transport"/>
    <property type="evidence" value="ECO:0007669"/>
    <property type="project" value="UniProtKB-KW"/>
</dbReference>
<evidence type="ECO:0000256" key="4">
    <source>
        <dbReference type="ARBA" id="ARBA00022475"/>
    </source>
</evidence>
<evidence type="ECO:0000256" key="9">
    <source>
        <dbReference type="ARBA" id="ARBA00031636"/>
    </source>
</evidence>
<keyword evidence="6 10" id="KW-1133">Transmembrane helix</keyword>
<evidence type="ECO:0000256" key="7">
    <source>
        <dbReference type="ARBA" id="ARBA00023065"/>
    </source>
</evidence>
<dbReference type="PIRSF" id="PIRSF006603">
    <property type="entry name" value="DinF"/>
    <property type="match status" value="1"/>
</dbReference>
<keyword evidence="3" id="KW-0050">Antiport</keyword>
<reference evidence="12" key="1">
    <citation type="submission" date="2018-02" db="EMBL/GenBank/DDBJ databases">
        <authorList>
            <person name="Clavel T."/>
            <person name="Strowig T."/>
        </authorList>
    </citation>
    <scope>NUCLEOTIDE SEQUENCE [LARGE SCALE GENOMIC DNA]</scope>
    <source>
        <strain evidence="12">DSM 103720</strain>
    </source>
</reference>
<gene>
    <name evidence="11" type="ORF">C5O23_10910</name>
</gene>
<keyword evidence="12" id="KW-1185">Reference proteome</keyword>
<keyword evidence="2" id="KW-0813">Transport</keyword>
<feature type="transmembrane region" description="Helical" evidence="10">
    <location>
        <begin position="362"/>
        <end position="381"/>
    </location>
</feature>
<dbReference type="InterPro" id="IPR050222">
    <property type="entry name" value="MATE_MdtK"/>
</dbReference>
<dbReference type="PANTHER" id="PTHR43298">
    <property type="entry name" value="MULTIDRUG RESISTANCE PROTEIN NORM-RELATED"/>
    <property type="match status" value="1"/>
</dbReference>
<dbReference type="Pfam" id="PF01554">
    <property type="entry name" value="MatE"/>
    <property type="match status" value="2"/>
</dbReference>
<evidence type="ECO:0000256" key="2">
    <source>
        <dbReference type="ARBA" id="ARBA00022448"/>
    </source>
</evidence>
<evidence type="ECO:0000256" key="5">
    <source>
        <dbReference type="ARBA" id="ARBA00022692"/>
    </source>
</evidence>
<keyword evidence="7" id="KW-0406">Ion transport</keyword>
<feature type="transmembrane region" description="Helical" evidence="10">
    <location>
        <begin position="168"/>
        <end position="192"/>
    </location>
</feature>
<dbReference type="PANTHER" id="PTHR43298:SF2">
    <property type="entry name" value="FMN_FAD EXPORTER YEEO-RELATED"/>
    <property type="match status" value="1"/>
</dbReference>
<evidence type="ECO:0000256" key="1">
    <source>
        <dbReference type="ARBA" id="ARBA00004651"/>
    </source>
</evidence>
<organism evidence="11 12">
    <name type="scientific">Duncaniella muris</name>
    <dbReference type="NCBI Taxonomy" id="2094150"/>
    <lineage>
        <taxon>Bacteria</taxon>
        <taxon>Pseudomonadati</taxon>
        <taxon>Bacteroidota</taxon>
        <taxon>Bacteroidia</taxon>
        <taxon>Bacteroidales</taxon>
        <taxon>Muribaculaceae</taxon>
        <taxon>Duncaniella</taxon>
    </lineage>
</organism>
<dbReference type="GO" id="GO:0015297">
    <property type="term" value="F:antiporter activity"/>
    <property type="evidence" value="ECO:0007669"/>
    <property type="project" value="UniProtKB-KW"/>
</dbReference>
<dbReference type="Proteomes" id="UP000244905">
    <property type="component" value="Unassembled WGS sequence"/>
</dbReference>
<feature type="transmembrane region" description="Helical" evidence="10">
    <location>
        <begin position="387"/>
        <end position="409"/>
    </location>
</feature>
<dbReference type="NCBIfam" id="TIGR00797">
    <property type="entry name" value="matE"/>
    <property type="match status" value="1"/>
</dbReference>
<evidence type="ECO:0000313" key="12">
    <source>
        <dbReference type="Proteomes" id="UP000244905"/>
    </source>
</evidence>
<evidence type="ECO:0000256" key="6">
    <source>
        <dbReference type="ARBA" id="ARBA00022989"/>
    </source>
</evidence>
<feature type="transmembrane region" description="Helical" evidence="10">
    <location>
        <begin position="257"/>
        <end position="275"/>
    </location>
</feature>
<keyword evidence="4" id="KW-1003">Cell membrane</keyword>
<accession>A0A2V1INJ0</accession>
<sequence length="419" mass="47058">MMSFLIEQLINITDALFLGHVGEIELGASALAGIWFLAIYMLGLGFSVGLQVVIARRNGEQKYEETGKTFFQGLCFLLILASLLCLLSKFFSPQLLRYLITSAEVYNAVVKYLDWRIIGLFFSFPFLAIRSFLVGITETKPLNLAALTAVLMNIPLNWLLIFRYDMGISGAAIGSSFAELCSLLILVAYMFLFVRKHKYGLSWRIDIKILKEVFSVSVWSMLQFFTSVAIWFLFFIAIERLGEIELAVSNIVRSVSALFSVIVTALGAVTSSLVSNSIGAGERNAVFPLCHKVIRLGLYIGTPLIIIALSLHQLIIGAYTENPVVKQIAWQPYVVMLLNYFFALPGYIYLNAVTGTGATKTVFFFQVITTIAYLFCLWGLSNLNVRLATYWSVEYLYVIMLGIQSFIYLKLYNSKNNRI</sequence>
<feature type="transmembrane region" description="Helical" evidence="10">
    <location>
        <begin position="141"/>
        <end position="162"/>
    </location>
</feature>
<dbReference type="GO" id="GO:0005886">
    <property type="term" value="C:plasma membrane"/>
    <property type="evidence" value="ECO:0007669"/>
    <property type="project" value="UniProtKB-SubCell"/>
</dbReference>
<dbReference type="EMBL" id="PUEC01000027">
    <property type="protein sequence ID" value="PWB01018.1"/>
    <property type="molecule type" value="Genomic_DNA"/>
</dbReference>
<proteinExistence type="predicted"/>
<protein>
    <recommendedName>
        <fullName evidence="9">Multidrug-efflux transporter</fullName>
    </recommendedName>
</protein>
<name>A0A2V1INJ0_9BACT</name>
<feature type="transmembrane region" description="Helical" evidence="10">
    <location>
        <begin position="112"/>
        <end position="129"/>
    </location>
</feature>
<dbReference type="CDD" id="cd13133">
    <property type="entry name" value="MATE_like_7"/>
    <property type="match status" value="1"/>
</dbReference>
<dbReference type="InterPro" id="IPR048279">
    <property type="entry name" value="MdtK-like"/>
</dbReference>
<feature type="transmembrane region" description="Helical" evidence="10">
    <location>
        <begin position="296"/>
        <end position="316"/>
    </location>
</feature>
<feature type="transmembrane region" description="Helical" evidence="10">
    <location>
        <begin position="213"/>
        <end position="237"/>
    </location>
</feature>
<dbReference type="InterPro" id="IPR002528">
    <property type="entry name" value="MATE_fam"/>
</dbReference>
<feature type="transmembrane region" description="Helical" evidence="10">
    <location>
        <begin position="328"/>
        <end position="350"/>
    </location>
</feature>
<evidence type="ECO:0000256" key="10">
    <source>
        <dbReference type="SAM" id="Phobius"/>
    </source>
</evidence>